<dbReference type="GO" id="GO:0005085">
    <property type="term" value="F:guanyl-nucleotide exchange factor activity"/>
    <property type="evidence" value="ECO:0007669"/>
    <property type="project" value="UniProtKB-KW"/>
</dbReference>
<evidence type="ECO:0000313" key="4">
    <source>
        <dbReference type="Proteomes" id="UP000009138"/>
    </source>
</evidence>
<sequence length="91" mass="10725">MVRVLEDGKEVMVMQVLLVDKMQIVADTLDRLFMELIDEASRELDDLDTFISCHPFFTSLCELLENLITRFCQPVPSGDYHQEWQQYIQLK</sequence>
<dbReference type="Gene3D" id="1.20.870.10">
    <property type="entry name" value="Son of sevenless (SoS) protein Chain: S domain 1"/>
    <property type="match status" value="1"/>
</dbReference>
<organism evidence="3 4">
    <name type="scientific">Rhizopus delemar (strain RA 99-880 / ATCC MYA-4621 / FGSC 9543 / NRRL 43880)</name>
    <name type="common">Mucormycosis agent</name>
    <name type="synonym">Rhizopus arrhizus var. delemar</name>
    <dbReference type="NCBI Taxonomy" id="246409"/>
    <lineage>
        <taxon>Eukaryota</taxon>
        <taxon>Fungi</taxon>
        <taxon>Fungi incertae sedis</taxon>
        <taxon>Mucoromycota</taxon>
        <taxon>Mucoromycotina</taxon>
        <taxon>Mucoromycetes</taxon>
        <taxon>Mucorales</taxon>
        <taxon>Mucorineae</taxon>
        <taxon>Rhizopodaceae</taxon>
        <taxon>Rhizopus</taxon>
    </lineage>
</organism>
<proteinExistence type="predicted"/>
<dbReference type="SUPFAM" id="SSF48366">
    <property type="entry name" value="Ras GEF"/>
    <property type="match status" value="1"/>
</dbReference>
<dbReference type="VEuPathDB" id="FungiDB:RO3G_06242"/>
<dbReference type="InterPro" id="IPR023578">
    <property type="entry name" value="Ras_GEF_dom_sf"/>
</dbReference>
<evidence type="ECO:0000259" key="2">
    <source>
        <dbReference type="PROSITE" id="PS50212"/>
    </source>
</evidence>
<feature type="domain" description="N-terminal Ras-GEF" evidence="2">
    <location>
        <begin position="20"/>
        <end position="91"/>
    </location>
</feature>
<dbReference type="InterPro" id="IPR000651">
    <property type="entry name" value="Ras-like_Gua-exchang_fac_N"/>
</dbReference>
<evidence type="ECO:0000256" key="1">
    <source>
        <dbReference type="PROSITE-ProRule" id="PRU00135"/>
    </source>
</evidence>
<dbReference type="InParanoid" id="I1BZA7"/>
<dbReference type="STRING" id="246409.I1BZA7"/>
<evidence type="ECO:0000313" key="3">
    <source>
        <dbReference type="EMBL" id="EIE81537.1"/>
    </source>
</evidence>
<protein>
    <recommendedName>
        <fullName evidence="2">N-terminal Ras-GEF domain-containing protein</fullName>
    </recommendedName>
</protein>
<dbReference type="RefSeq" id="XP_067516933.1">
    <property type="nucleotide sequence ID" value="XM_067660832.1"/>
</dbReference>
<dbReference type="EMBL" id="CH476735">
    <property type="protein sequence ID" value="EIE81537.1"/>
    <property type="molecule type" value="Genomic_DNA"/>
</dbReference>
<name>I1BZA7_RHIO9</name>
<keyword evidence="1" id="KW-0344">Guanine-nucleotide releasing factor</keyword>
<gene>
    <name evidence="3" type="ORF">RO3G_06242</name>
</gene>
<dbReference type="PROSITE" id="PS50212">
    <property type="entry name" value="RASGEF_NTER"/>
    <property type="match status" value="1"/>
</dbReference>
<accession>I1BZA7</accession>
<reference evidence="3 4" key="1">
    <citation type="journal article" date="2009" name="PLoS Genet.">
        <title>Genomic analysis of the basal lineage fungus Rhizopus oryzae reveals a whole-genome duplication.</title>
        <authorList>
            <person name="Ma L.-J."/>
            <person name="Ibrahim A.S."/>
            <person name="Skory C."/>
            <person name="Grabherr M.G."/>
            <person name="Burger G."/>
            <person name="Butler M."/>
            <person name="Elias M."/>
            <person name="Idnurm A."/>
            <person name="Lang B.F."/>
            <person name="Sone T."/>
            <person name="Abe A."/>
            <person name="Calvo S.E."/>
            <person name="Corrochano L.M."/>
            <person name="Engels R."/>
            <person name="Fu J."/>
            <person name="Hansberg W."/>
            <person name="Kim J.-M."/>
            <person name="Kodira C.D."/>
            <person name="Koehrsen M.J."/>
            <person name="Liu B."/>
            <person name="Miranda-Saavedra D."/>
            <person name="O'Leary S."/>
            <person name="Ortiz-Castellanos L."/>
            <person name="Poulter R."/>
            <person name="Rodriguez-Romero J."/>
            <person name="Ruiz-Herrera J."/>
            <person name="Shen Y.-Q."/>
            <person name="Zeng Q."/>
            <person name="Galagan J."/>
            <person name="Birren B.W."/>
            <person name="Cuomo C.A."/>
            <person name="Wickes B.L."/>
        </authorList>
    </citation>
    <scope>NUCLEOTIDE SEQUENCE [LARGE SCALE GENOMIC DNA]</scope>
    <source>
        <strain evidence="4">RA 99-880 / ATCC MYA-4621 / FGSC 9543 / NRRL 43880</strain>
    </source>
</reference>
<dbReference type="GeneID" id="93613213"/>
<dbReference type="Proteomes" id="UP000009138">
    <property type="component" value="Unassembled WGS sequence"/>
</dbReference>
<keyword evidence="4" id="KW-1185">Reference proteome</keyword>
<dbReference type="AlphaFoldDB" id="I1BZA7"/>
<dbReference type="OrthoDB" id="546434at2759"/>